<reference evidence="6 7" key="1">
    <citation type="submission" date="2013-08" db="EMBL/GenBank/DDBJ databases">
        <title>Genome sequencing of Cellulomonas carbonis T26.</title>
        <authorList>
            <person name="Chen F."/>
            <person name="Li Y."/>
            <person name="Wang G."/>
        </authorList>
    </citation>
    <scope>NUCLEOTIDE SEQUENCE [LARGE SCALE GENOMIC DNA]</scope>
    <source>
        <strain evidence="6 7">T26</strain>
    </source>
</reference>
<proteinExistence type="predicted"/>
<dbReference type="Pfam" id="PF00990">
    <property type="entry name" value="GGDEF"/>
    <property type="match status" value="1"/>
</dbReference>
<dbReference type="PROSITE" id="PS50887">
    <property type="entry name" value="GGDEF"/>
    <property type="match status" value="1"/>
</dbReference>
<dbReference type="InterPro" id="IPR001633">
    <property type="entry name" value="EAL_dom"/>
</dbReference>
<dbReference type="Proteomes" id="UP000029839">
    <property type="component" value="Unassembled WGS sequence"/>
</dbReference>
<dbReference type="NCBIfam" id="TIGR00229">
    <property type="entry name" value="sensory_box"/>
    <property type="match status" value="2"/>
</dbReference>
<feature type="compositionally biased region" description="Polar residues" evidence="1">
    <location>
        <begin position="36"/>
        <end position="48"/>
    </location>
</feature>
<feature type="domain" description="EAL" evidence="4">
    <location>
        <begin position="566"/>
        <end position="818"/>
    </location>
</feature>
<reference evidence="6 7" key="2">
    <citation type="journal article" date="2015" name="Stand. Genomic Sci.">
        <title>Draft genome sequence of Cellulomonas carbonis T26(T) and comparative analysis of six Cellulomonas genomes.</title>
        <authorList>
            <person name="Zhuang W."/>
            <person name="Zhang S."/>
            <person name="Xia X."/>
            <person name="Wang G."/>
        </authorList>
    </citation>
    <scope>NUCLEOTIDE SEQUENCE [LARGE SCALE GENOMIC DNA]</scope>
    <source>
        <strain evidence="6 7">T26</strain>
    </source>
</reference>
<dbReference type="RefSeq" id="WP_043606524.1">
    <property type="nucleotide sequence ID" value="NZ_AXCY01000041.1"/>
</dbReference>
<dbReference type="InterPro" id="IPR013656">
    <property type="entry name" value="PAS_4"/>
</dbReference>
<evidence type="ECO:0000313" key="6">
    <source>
        <dbReference type="EMBL" id="KGM10724.1"/>
    </source>
</evidence>
<dbReference type="FunFam" id="3.30.70.270:FF:000001">
    <property type="entry name" value="Diguanylate cyclase domain protein"/>
    <property type="match status" value="1"/>
</dbReference>
<dbReference type="CDD" id="cd00130">
    <property type="entry name" value="PAS"/>
    <property type="match status" value="2"/>
</dbReference>
<dbReference type="Gene3D" id="3.30.70.270">
    <property type="match status" value="1"/>
</dbReference>
<dbReference type="Gene3D" id="3.30.450.20">
    <property type="entry name" value="PAS domain"/>
    <property type="match status" value="2"/>
</dbReference>
<dbReference type="CDD" id="cd01949">
    <property type="entry name" value="GGDEF"/>
    <property type="match status" value="1"/>
</dbReference>
<dbReference type="PROSITE" id="PS50112">
    <property type="entry name" value="PAS"/>
    <property type="match status" value="1"/>
</dbReference>
<sequence>MSHRLPRDQRHAVDPLVDTAAAAPRPHADGLAPGTAPSTRVDPSTGTRAGTPAELRPDTPADRARGGRRRPADSATAPRTGDAPHPRTGDAPHPRHALDDTPAGGIDPDLPTTTALPATTTLDVDGLLVLNLLGSDEEVVYVKDRESRYLRASLGCARQHGRTPEEMVGLDDFDLYAEAYAAASYDDEQRVMRTGRPIVQQKVRERWHDRPDSWVSVSTFPLRDAAGEVVGVYGISRDITSLVRAEQEMALMADATEAANAELRRVESQLRAVLDASTDAIAKYDRELRYQYINPAGEQSRGTSLEELIGRTDREIGMGDTSLALWEEALRRVLRTGEPDEIEFSVPGTDDGAEAWFHTTVSPDRDSTGAVVGVLTSTRDITATKQAEAALAHQAMHDSVTGLANRYLLMDRLGRAVRRTGRRGARLALCFVDVDHFKEINDTYGHDVGDRVLTELSARLTSVTRPRDLVARLGGDEFVILREGVTEDDDVRRLAETVVRVLAEPVVDGPLSLRVSASVGVVLSADPRTTASELLRDADAAMYRAKEGGRNRFRVSGDDAEGEVSSATLVADLRRALDDGEFRLVYQPLLSLVDQQVLGFEALLRWDHPERGTLGPRDFIAFAERRGLMAGIGGWVLRAACAQLARWRRDADDDADPLTIAVNVTVRQLRADGFVEQVAAVLAENDLLPSQLRLEVPERALLNEGAELADVLSALDGIGVQLAVDDFGSSFAALALLPRIPVSVVKLGRFAELADHPDLAAAVIEVAHGLGMSVVGAGIESSVQLRRLHALACDDGQGFLLGRPLDLPDVERLLAADDAARRARAFARRLGPR</sequence>
<feature type="domain" description="PAC" evidence="3">
    <location>
        <begin position="197"/>
        <end position="251"/>
    </location>
</feature>
<dbReference type="OrthoDB" id="23692at2"/>
<feature type="compositionally biased region" description="Basic and acidic residues" evidence="1">
    <location>
        <begin position="55"/>
        <end position="65"/>
    </location>
</feature>
<dbReference type="SUPFAM" id="SSF55073">
    <property type="entry name" value="Nucleotide cyclase"/>
    <property type="match status" value="1"/>
</dbReference>
<dbReference type="InterPro" id="IPR000160">
    <property type="entry name" value="GGDEF_dom"/>
</dbReference>
<gene>
    <name evidence="6" type="ORF">N868_16175</name>
</gene>
<dbReference type="InterPro" id="IPR000014">
    <property type="entry name" value="PAS"/>
</dbReference>
<dbReference type="SMART" id="SM00267">
    <property type="entry name" value="GGDEF"/>
    <property type="match status" value="1"/>
</dbReference>
<dbReference type="SMART" id="SM00091">
    <property type="entry name" value="PAS"/>
    <property type="match status" value="2"/>
</dbReference>
<feature type="domain" description="GGDEF" evidence="5">
    <location>
        <begin position="425"/>
        <end position="558"/>
    </location>
</feature>
<dbReference type="EMBL" id="AXCY01000041">
    <property type="protein sequence ID" value="KGM10724.1"/>
    <property type="molecule type" value="Genomic_DNA"/>
</dbReference>
<dbReference type="PROSITE" id="PS50113">
    <property type="entry name" value="PAC"/>
    <property type="match status" value="2"/>
</dbReference>
<dbReference type="PANTHER" id="PTHR44757:SF2">
    <property type="entry name" value="BIOFILM ARCHITECTURE MAINTENANCE PROTEIN MBAA"/>
    <property type="match status" value="1"/>
</dbReference>
<dbReference type="SMART" id="SM00052">
    <property type="entry name" value="EAL"/>
    <property type="match status" value="1"/>
</dbReference>
<dbReference type="CDD" id="cd01948">
    <property type="entry name" value="EAL"/>
    <property type="match status" value="1"/>
</dbReference>
<accession>A0A0A0BUE4</accession>
<dbReference type="InterPro" id="IPR043128">
    <property type="entry name" value="Rev_trsase/Diguanyl_cyclase"/>
</dbReference>
<dbReference type="Pfam" id="PF00563">
    <property type="entry name" value="EAL"/>
    <property type="match status" value="1"/>
</dbReference>
<dbReference type="InterPro" id="IPR029787">
    <property type="entry name" value="Nucleotide_cyclase"/>
</dbReference>
<feature type="region of interest" description="Disordered" evidence="1">
    <location>
        <begin position="1"/>
        <end position="114"/>
    </location>
</feature>
<feature type="compositionally biased region" description="Basic and acidic residues" evidence="1">
    <location>
        <begin position="82"/>
        <end position="99"/>
    </location>
</feature>
<feature type="domain" description="PAS" evidence="2">
    <location>
        <begin position="266"/>
        <end position="337"/>
    </location>
</feature>
<protein>
    <recommendedName>
        <fullName evidence="8">Diguanylate cyclase</fullName>
    </recommendedName>
</protein>
<dbReference type="InterPro" id="IPR035919">
    <property type="entry name" value="EAL_sf"/>
</dbReference>
<organism evidence="6 7">
    <name type="scientific">Cellulomonas carbonis T26</name>
    <dbReference type="NCBI Taxonomy" id="947969"/>
    <lineage>
        <taxon>Bacteria</taxon>
        <taxon>Bacillati</taxon>
        <taxon>Actinomycetota</taxon>
        <taxon>Actinomycetes</taxon>
        <taxon>Micrococcales</taxon>
        <taxon>Cellulomonadaceae</taxon>
        <taxon>Cellulomonas</taxon>
    </lineage>
</organism>
<keyword evidence="7" id="KW-1185">Reference proteome</keyword>
<evidence type="ECO:0000256" key="1">
    <source>
        <dbReference type="SAM" id="MobiDB-lite"/>
    </source>
</evidence>
<feature type="domain" description="PAC" evidence="3">
    <location>
        <begin position="340"/>
        <end position="393"/>
    </location>
</feature>
<feature type="compositionally biased region" description="Basic and acidic residues" evidence="1">
    <location>
        <begin position="1"/>
        <end position="13"/>
    </location>
</feature>
<comment type="caution">
    <text evidence="6">The sequence shown here is derived from an EMBL/GenBank/DDBJ whole genome shotgun (WGS) entry which is preliminary data.</text>
</comment>
<dbReference type="InterPro" id="IPR035965">
    <property type="entry name" value="PAS-like_dom_sf"/>
</dbReference>
<evidence type="ECO:0000313" key="7">
    <source>
        <dbReference type="Proteomes" id="UP000029839"/>
    </source>
</evidence>
<dbReference type="AlphaFoldDB" id="A0A0A0BUE4"/>
<dbReference type="PROSITE" id="PS50883">
    <property type="entry name" value="EAL"/>
    <property type="match status" value="1"/>
</dbReference>
<name>A0A0A0BUE4_9CELL</name>
<dbReference type="SUPFAM" id="SSF141868">
    <property type="entry name" value="EAL domain-like"/>
    <property type="match status" value="1"/>
</dbReference>
<dbReference type="Gene3D" id="3.20.20.450">
    <property type="entry name" value="EAL domain"/>
    <property type="match status" value="1"/>
</dbReference>
<dbReference type="PANTHER" id="PTHR44757">
    <property type="entry name" value="DIGUANYLATE CYCLASE DGCP"/>
    <property type="match status" value="1"/>
</dbReference>
<dbReference type="InterPro" id="IPR000700">
    <property type="entry name" value="PAS-assoc_C"/>
</dbReference>
<dbReference type="InterPro" id="IPR052155">
    <property type="entry name" value="Biofilm_reg_signaling"/>
</dbReference>
<evidence type="ECO:0000259" key="5">
    <source>
        <dbReference type="PROSITE" id="PS50887"/>
    </source>
</evidence>
<evidence type="ECO:0008006" key="8">
    <source>
        <dbReference type="Google" id="ProtNLM"/>
    </source>
</evidence>
<evidence type="ECO:0000259" key="4">
    <source>
        <dbReference type="PROSITE" id="PS50883"/>
    </source>
</evidence>
<dbReference type="Pfam" id="PF08448">
    <property type="entry name" value="PAS_4"/>
    <property type="match status" value="2"/>
</dbReference>
<dbReference type="SUPFAM" id="SSF55785">
    <property type="entry name" value="PYP-like sensor domain (PAS domain)"/>
    <property type="match status" value="2"/>
</dbReference>
<evidence type="ECO:0000259" key="2">
    <source>
        <dbReference type="PROSITE" id="PS50112"/>
    </source>
</evidence>
<dbReference type="NCBIfam" id="TIGR00254">
    <property type="entry name" value="GGDEF"/>
    <property type="match status" value="1"/>
</dbReference>
<evidence type="ECO:0000259" key="3">
    <source>
        <dbReference type="PROSITE" id="PS50113"/>
    </source>
</evidence>